<comment type="caution">
    <text evidence="1">The sequence shown here is derived from an EMBL/GenBank/DDBJ whole genome shotgun (WGS) entry which is preliminary data.</text>
</comment>
<organism evidence="1 2">
    <name type="scientific">Leptospira wolbachii serovar Codice str. CDC</name>
    <dbReference type="NCBI Taxonomy" id="1218599"/>
    <lineage>
        <taxon>Bacteria</taxon>
        <taxon>Pseudomonadati</taxon>
        <taxon>Spirochaetota</taxon>
        <taxon>Spirochaetia</taxon>
        <taxon>Leptospirales</taxon>
        <taxon>Leptospiraceae</taxon>
        <taxon>Leptospira</taxon>
    </lineage>
</organism>
<evidence type="ECO:0000313" key="1">
    <source>
        <dbReference type="EMBL" id="EOQ96486.1"/>
    </source>
</evidence>
<evidence type="ECO:0000313" key="2">
    <source>
        <dbReference type="Proteomes" id="UP000013984"/>
    </source>
</evidence>
<reference evidence="1" key="1">
    <citation type="submission" date="2013-04" db="EMBL/GenBank/DDBJ databases">
        <authorList>
            <person name="Harkins D.M."/>
            <person name="Durkin A.S."/>
            <person name="Brinkac L.M."/>
            <person name="Haft D.H."/>
            <person name="Selengut J.D."/>
            <person name="Sanka R."/>
            <person name="DePew J."/>
            <person name="Purushe J."/>
            <person name="Galloway R.L."/>
            <person name="Vinetz J.M."/>
            <person name="Sutton G.G."/>
            <person name="Nierman W.C."/>
            <person name="Fouts D.E."/>
        </authorList>
    </citation>
    <scope>NUCLEOTIDE SEQUENCE [LARGE SCALE GENOMIC DNA]</scope>
    <source>
        <strain evidence="1">CDC</strain>
    </source>
</reference>
<sequence length="270" mass="29794">MKHIHLKPILICFVFFISMTNCYFNPFVFDLLNPEETKDNSSVLGMIAGLTNQAGNVRISGQLKKAGSALAGVPISLQNTSLSVKSQTKSTTTNVYGRFYFDSPTGIVSLQFTDNGTIVNFQLNVSKTSATLVSIDKTNYQIQSFEVYEMGVEPPESLELIYSMPYDGLFIDETNFNNTIALGPQFVFSETLEAPAEGVKFSWAMENFVVFPSVYLLNIDVTNNIVTLTLDNASIQPSITYTVTLNSGIRSETGKMLKPTTFTFDVGLLK</sequence>
<dbReference type="EMBL" id="AOGZ02000014">
    <property type="protein sequence ID" value="EOQ96486.1"/>
    <property type="molecule type" value="Genomic_DNA"/>
</dbReference>
<dbReference type="OrthoDB" id="329022at2"/>
<keyword evidence="2" id="KW-1185">Reference proteome</keyword>
<proteinExistence type="predicted"/>
<dbReference type="Proteomes" id="UP000013984">
    <property type="component" value="Unassembled WGS sequence"/>
</dbReference>
<dbReference type="AlphaFoldDB" id="R9A2N3"/>
<dbReference type="STRING" id="1218599.LEP1GSC195_3786"/>
<gene>
    <name evidence="1" type="ORF">LEP1GSC195_3786</name>
</gene>
<dbReference type="RefSeq" id="WP_015681827.1">
    <property type="nucleotide sequence ID" value="NZ_AOGZ02000014.1"/>
</dbReference>
<dbReference type="SUPFAM" id="SSF49464">
    <property type="entry name" value="Carboxypeptidase regulatory domain-like"/>
    <property type="match status" value="1"/>
</dbReference>
<name>R9A2N3_9LEPT</name>
<dbReference type="InterPro" id="IPR008969">
    <property type="entry name" value="CarboxyPept-like_regulatory"/>
</dbReference>
<protein>
    <recommendedName>
        <fullName evidence="3">Carboxypeptidase regulatory-like domain protein</fullName>
    </recommendedName>
</protein>
<evidence type="ECO:0008006" key="3">
    <source>
        <dbReference type="Google" id="ProtNLM"/>
    </source>
</evidence>
<accession>R9A2N3</accession>